<sequence>MEKSLIIAGLFTLCSAILAIPSSSSQTPKDVQKWAQTLTHKEEKITKLHFYFHRLGNKTGVPVVSQANITSPSPTDFGSLFIKDDPLTLGPELSSTQVGYAQGMSATVSIRNAAIVESFTFVFTDGAHNGSTVAVLGINFLLHEYREMAVVGGSGVFRLARGVVSYRTVFYNISTGDASVEVNLVASHF</sequence>
<comment type="similarity">
    <text evidence="1 4">Belongs to the plant dirigent protein family.</text>
</comment>
<keyword evidence="4" id="KW-0052">Apoplast</keyword>
<dbReference type="Pfam" id="PF03018">
    <property type="entry name" value="Dirigent"/>
    <property type="match status" value="1"/>
</dbReference>
<keyword evidence="3 4" id="KW-0964">Secreted</keyword>
<comment type="subcellular location">
    <subcellularLocation>
        <location evidence="4">Secreted</location>
        <location evidence="4">Extracellular space</location>
        <location evidence="4">Apoplast</location>
    </subcellularLocation>
</comment>
<dbReference type="InterPro" id="IPR044859">
    <property type="entry name" value="Allene_oxi_cyc_Dirigent"/>
</dbReference>
<dbReference type="AlphaFoldDB" id="A0AAW2SZK4"/>
<dbReference type="GO" id="GO:0048046">
    <property type="term" value="C:apoplast"/>
    <property type="evidence" value="ECO:0007669"/>
    <property type="project" value="UniProtKB-SubCell"/>
</dbReference>
<dbReference type="InterPro" id="IPR004265">
    <property type="entry name" value="Dirigent"/>
</dbReference>
<organism evidence="5">
    <name type="scientific">Sesamum calycinum</name>
    <dbReference type="NCBI Taxonomy" id="2727403"/>
    <lineage>
        <taxon>Eukaryota</taxon>
        <taxon>Viridiplantae</taxon>
        <taxon>Streptophyta</taxon>
        <taxon>Embryophyta</taxon>
        <taxon>Tracheophyta</taxon>
        <taxon>Spermatophyta</taxon>
        <taxon>Magnoliopsida</taxon>
        <taxon>eudicotyledons</taxon>
        <taxon>Gunneridae</taxon>
        <taxon>Pentapetalae</taxon>
        <taxon>asterids</taxon>
        <taxon>lamiids</taxon>
        <taxon>Lamiales</taxon>
        <taxon>Pedaliaceae</taxon>
        <taxon>Sesamum</taxon>
    </lineage>
</organism>
<evidence type="ECO:0000256" key="1">
    <source>
        <dbReference type="ARBA" id="ARBA00010746"/>
    </source>
</evidence>
<comment type="caution">
    <text evidence="5">The sequence shown here is derived from an EMBL/GenBank/DDBJ whole genome shotgun (WGS) entry which is preliminary data.</text>
</comment>
<protein>
    <recommendedName>
        <fullName evidence="4">Dirigent protein</fullName>
    </recommendedName>
</protein>
<dbReference type="EMBL" id="JACGWM010000001">
    <property type="protein sequence ID" value="KAL0397594.1"/>
    <property type="molecule type" value="Genomic_DNA"/>
</dbReference>
<reference evidence="5" key="2">
    <citation type="journal article" date="2024" name="Plant">
        <title>Genomic evolution and insights into agronomic trait innovations of Sesamum species.</title>
        <authorList>
            <person name="Miao H."/>
            <person name="Wang L."/>
            <person name="Qu L."/>
            <person name="Liu H."/>
            <person name="Sun Y."/>
            <person name="Le M."/>
            <person name="Wang Q."/>
            <person name="Wei S."/>
            <person name="Zheng Y."/>
            <person name="Lin W."/>
            <person name="Duan Y."/>
            <person name="Cao H."/>
            <person name="Xiong S."/>
            <person name="Wang X."/>
            <person name="Wei L."/>
            <person name="Li C."/>
            <person name="Ma Q."/>
            <person name="Ju M."/>
            <person name="Zhao R."/>
            <person name="Li G."/>
            <person name="Mu C."/>
            <person name="Tian Q."/>
            <person name="Mei H."/>
            <person name="Zhang T."/>
            <person name="Gao T."/>
            <person name="Zhang H."/>
        </authorList>
    </citation>
    <scope>NUCLEOTIDE SEQUENCE</scope>
    <source>
        <strain evidence="5">KEN8</strain>
    </source>
</reference>
<gene>
    <name evidence="5" type="ORF">Scaly_0207800</name>
</gene>
<accession>A0AAW2SZK4</accession>
<feature type="signal peptide" evidence="4">
    <location>
        <begin position="1"/>
        <end position="19"/>
    </location>
</feature>
<comment type="subunit">
    <text evidence="2 4">Homodimer.</text>
</comment>
<evidence type="ECO:0000256" key="3">
    <source>
        <dbReference type="ARBA" id="ARBA00022525"/>
    </source>
</evidence>
<evidence type="ECO:0000313" key="5">
    <source>
        <dbReference type="EMBL" id="KAL0397594.1"/>
    </source>
</evidence>
<dbReference type="GO" id="GO:0009699">
    <property type="term" value="P:phenylpropanoid biosynthetic process"/>
    <property type="evidence" value="ECO:0007669"/>
    <property type="project" value="UniProtKB-ARBA"/>
</dbReference>
<name>A0AAW2SZK4_9LAMI</name>
<reference evidence="5" key="1">
    <citation type="submission" date="2020-06" db="EMBL/GenBank/DDBJ databases">
        <authorList>
            <person name="Li T."/>
            <person name="Hu X."/>
            <person name="Zhang T."/>
            <person name="Song X."/>
            <person name="Zhang H."/>
            <person name="Dai N."/>
            <person name="Sheng W."/>
            <person name="Hou X."/>
            <person name="Wei L."/>
        </authorList>
    </citation>
    <scope>NUCLEOTIDE SEQUENCE</scope>
    <source>
        <strain evidence="5">KEN8</strain>
        <tissue evidence="5">Leaf</tissue>
    </source>
</reference>
<dbReference type="PANTHER" id="PTHR21495">
    <property type="entry name" value="NUCLEOPORIN-RELATED"/>
    <property type="match status" value="1"/>
</dbReference>
<dbReference type="Gene3D" id="2.40.480.10">
    <property type="entry name" value="Allene oxide cyclase-like"/>
    <property type="match status" value="1"/>
</dbReference>
<evidence type="ECO:0000256" key="2">
    <source>
        <dbReference type="ARBA" id="ARBA00011738"/>
    </source>
</evidence>
<proteinExistence type="inferred from homology"/>
<comment type="function">
    <text evidence="4">Dirigent proteins impart stereoselectivity on the phenoxy radical-coupling reaction, yielding optically active lignans from two molecules of coniferyl alcohol in the biosynthesis of lignans, flavonolignans, and alkaloids and thus plays a central role in plant secondary metabolism.</text>
</comment>
<keyword evidence="4" id="KW-0732">Signal</keyword>
<feature type="chain" id="PRO_5043101214" description="Dirigent protein" evidence="4">
    <location>
        <begin position="20"/>
        <end position="189"/>
    </location>
</feature>
<evidence type="ECO:0000256" key="4">
    <source>
        <dbReference type="RuleBase" id="RU363099"/>
    </source>
</evidence>